<evidence type="ECO:0000256" key="3">
    <source>
        <dbReference type="ARBA" id="ARBA00022777"/>
    </source>
</evidence>
<dbReference type="GO" id="GO:0005524">
    <property type="term" value="F:ATP binding"/>
    <property type="evidence" value="ECO:0007669"/>
    <property type="project" value="UniProtKB-KW"/>
</dbReference>
<comment type="similarity">
    <text evidence="5">Belongs to the protein kinase superfamily. Ser/Thr protein kinase family. GCN2 subfamily.</text>
</comment>
<dbReference type="OrthoDB" id="4062651at2759"/>
<dbReference type="EMBL" id="ML996568">
    <property type="protein sequence ID" value="KAF2760181.1"/>
    <property type="molecule type" value="Genomic_DNA"/>
</dbReference>
<keyword evidence="3 8" id="KW-0418">Kinase</keyword>
<keyword evidence="4" id="KW-0067">ATP-binding</keyword>
<dbReference type="Pfam" id="PF00069">
    <property type="entry name" value="Pkinase"/>
    <property type="match status" value="1"/>
</dbReference>
<dbReference type="SMART" id="SM00220">
    <property type="entry name" value="S_TKc"/>
    <property type="match status" value="1"/>
</dbReference>
<dbReference type="InterPro" id="IPR008271">
    <property type="entry name" value="Ser/Thr_kinase_AS"/>
</dbReference>
<feature type="compositionally biased region" description="Basic and acidic residues" evidence="6">
    <location>
        <begin position="643"/>
        <end position="662"/>
    </location>
</feature>
<dbReference type="Proteomes" id="UP000799437">
    <property type="component" value="Unassembled WGS sequence"/>
</dbReference>
<dbReference type="AlphaFoldDB" id="A0A6A6WGB5"/>
<dbReference type="InterPro" id="IPR011009">
    <property type="entry name" value="Kinase-like_dom_sf"/>
</dbReference>
<evidence type="ECO:0000256" key="4">
    <source>
        <dbReference type="ARBA" id="ARBA00022840"/>
    </source>
</evidence>
<evidence type="ECO:0000256" key="1">
    <source>
        <dbReference type="ARBA" id="ARBA00022679"/>
    </source>
</evidence>
<accession>A0A6A6WGB5</accession>
<dbReference type="InterPro" id="IPR000719">
    <property type="entry name" value="Prot_kinase_dom"/>
</dbReference>
<dbReference type="RefSeq" id="XP_033602632.1">
    <property type="nucleotide sequence ID" value="XM_033749311.1"/>
</dbReference>
<dbReference type="Gene3D" id="1.10.510.10">
    <property type="entry name" value="Transferase(Phosphotransferase) domain 1"/>
    <property type="match status" value="1"/>
</dbReference>
<feature type="region of interest" description="Disordered" evidence="6">
    <location>
        <begin position="643"/>
        <end position="666"/>
    </location>
</feature>
<dbReference type="GO" id="GO:0004672">
    <property type="term" value="F:protein kinase activity"/>
    <property type="evidence" value="ECO:0007669"/>
    <property type="project" value="InterPro"/>
</dbReference>
<dbReference type="CDD" id="cd00180">
    <property type="entry name" value="PKc"/>
    <property type="match status" value="1"/>
</dbReference>
<evidence type="ECO:0000256" key="5">
    <source>
        <dbReference type="ARBA" id="ARBA00037982"/>
    </source>
</evidence>
<feature type="compositionally biased region" description="Acidic residues" evidence="6">
    <location>
        <begin position="235"/>
        <end position="246"/>
    </location>
</feature>
<evidence type="ECO:0000256" key="6">
    <source>
        <dbReference type="SAM" id="MobiDB-lite"/>
    </source>
</evidence>
<feature type="region of interest" description="Disordered" evidence="6">
    <location>
        <begin position="219"/>
        <end position="247"/>
    </location>
</feature>
<gene>
    <name evidence="8" type="ORF">EJ05DRAFT_536346</name>
</gene>
<evidence type="ECO:0000256" key="2">
    <source>
        <dbReference type="ARBA" id="ARBA00022741"/>
    </source>
</evidence>
<organism evidence="8 9">
    <name type="scientific">Pseudovirgaria hyperparasitica</name>
    <dbReference type="NCBI Taxonomy" id="470096"/>
    <lineage>
        <taxon>Eukaryota</taxon>
        <taxon>Fungi</taxon>
        <taxon>Dikarya</taxon>
        <taxon>Ascomycota</taxon>
        <taxon>Pezizomycotina</taxon>
        <taxon>Dothideomycetes</taxon>
        <taxon>Dothideomycetes incertae sedis</taxon>
        <taxon>Acrospermales</taxon>
        <taxon>Acrospermaceae</taxon>
        <taxon>Pseudovirgaria</taxon>
    </lineage>
</organism>
<dbReference type="PROSITE" id="PS00108">
    <property type="entry name" value="PROTEIN_KINASE_ST"/>
    <property type="match status" value="1"/>
</dbReference>
<sequence>MSDGHNLVDALEAYLGLSEPSRSLYLQDVLKREVEDQIRFVNGSPTPLEKSKRTQYMASMPNAHFEALKHDIVYELLKRGRSSTYTLPVDLTDSAVTASQLRDLRPIVPSFIDNMGHEHFRTLIAEFVCELDNRLATVIDSSDTGDSDSMYASSLHSGVSSVVETSQTELTEASGLMSRSPLEPYDGWRILHPSPLMVDVRPLVREDLARSRFSHVRSRPTSIVSRPPPLPATITEEDDHDDESGYDADGVAKYRPAIKRSSSHREFSKVGADMPDARPATLRRSSAESTLDNARAASENWNDQGTDILNAPATAPSIYTKARNSVRSSWRMSNSYNRRSIKRDSSVSSHHSFSSAKSFATAQASLHSAEAHNMASSTKSSEWLDFLRSLSLIPDQMSELNWSGKGQHVEYEPSEENDIPIVEENLLGHTASAVVQSVRCKRIRLARKTISCNRKFRREEAIKEVEHLQRVKHCHVVRVVGTYVVKQNLSILLYPATEWNLETFIVSLKSGEEVAPRRDHLVGFVRCLLETMNFLHDSLIKHMDIKPKNLLVRDIRRSVLRSRIPAPLNHYKVYIADFGIARSYRCSEDAETSGRTSFTKRYAAPEVVDQAPRGFSADIFSMGCVFLEIIAAVFDTELASSEHSEGSSAPHADELDKIRENNPDYDDSYQANVTELKAWLVRLGCRPKDGAFSPKFCALVAAMINYEAHDRPTTEDILMSSWLPIGCSDCHSDQDPFESASQSNE</sequence>
<feature type="domain" description="Protein kinase" evidence="7">
    <location>
        <begin position="421"/>
        <end position="723"/>
    </location>
</feature>
<dbReference type="InterPro" id="IPR050339">
    <property type="entry name" value="CC_SR_Kinase"/>
</dbReference>
<dbReference type="Gene3D" id="3.30.200.20">
    <property type="entry name" value="Phosphorylase Kinase, domain 1"/>
    <property type="match status" value="1"/>
</dbReference>
<proteinExistence type="inferred from homology"/>
<dbReference type="PROSITE" id="PS50011">
    <property type="entry name" value="PROTEIN_KINASE_DOM"/>
    <property type="match status" value="1"/>
</dbReference>
<evidence type="ECO:0000259" key="7">
    <source>
        <dbReference type="PROSITE" id="PS50011"/>
    </source>
</evidence>
<dbReference type="GeneID" id="54490365"/>
<dbReference type="SUPFAM" id="SSF56112">
    <property type="entry name" value="Protein kinase-like (PK-like)"/>
    <property type="match status" value="1"/>
</dbReference>
<dbReference type="PANTHER" id="PTHR11042">
    <property type="entry name" value="EUKARYOTIC TRANSLATION INITIATION FACTOR 2-ALPHA KINASE EIF2-ALPHA KINASE -RELATED"/>
    <property type="match status" value="1"/>
</dbReference>
<dbReference type="GO" id="GO:0005634">
    <property type="term" value="C:nucleus"/>
    <property type="evidence" value="ECO:0007669"/>
    <property type="project" value="TreeGrafter"/>
</dbReference>
<keyword evidence="2" id="KW-0547">Nucleotide-binding</keyword>
<protein>
    <submittedName>
        <fullName evidence="8">Kinase-like protein</fullName>
    </submittedName>
</protein>
<dbReference type="GO" id="GO:0005737">
    <property type="term" value="C:cytoplasm"/>
    <property type="evidence" value="ECO:0007669"/>
    <property type="project" value="TreeGrafter"/>
</dbReference>
<reference evidence="8" key="1">
    <citation type="journal article" date="2020" name="Stud. Mycol.">
        <title>101 Dothideomycetes genomes: a test case for predicting lifestyles and emergence of pathogens.</title>
        <authorList>
            <person name="Haridas S."/>
            <person name="Albert R."/>
            <person name="Binder M."/>
            <person name="Bloem J."/>
            <person name="Labutti K."/>
            <person name="Salamov A."/>
            <person name="Andreopoulos B."/>
            <person name="Baker S."/>
            <person name="Barry K."/>
            <person name="Bills G."/>
            <person name="Bluhm B."/>
            <person name="Cannon C."/>
            <person name="Castanera R."/>
            <person name="Culley D."/>
            <person name="Daum C."/>
            <person name="Ezra D."/>
            <person name="Gonzalez J."/>
            <person name="Henrissat B."/>
            <person name="Kuo A."/>
            <person name="Liang C."/>
            <person name="Lipzen A."/>
            <person name="Lutzoni F."/>
            <person name="Magnuson J."/>
            <person name="Mondo S."/>
            <person name="Nolan M."/>
            <person name="Ohm R."/>
            <person name="Pangilinan J."/>
            <person name="Park H.-J."/>
            <person name="Ramirez L."/>
            <person name="Alfaro M."/>
            <person name="Sun H."/>
            <person name="Tritt A."/>
            <person name="Yoshinaga Y."/>
            <person name="Zwiers L.-H."/>
            <person name="Turgeon B."/>
            <person name="Goodwin S."/>
            <person name="Spatafora J."/>
            <person name="Crous P."/>
            <person name="Grigoriev I."/>
        </authorList>
    </citation>
    <scope>NUCLEOTIDE SEQUENCE</scope>
    <source>
        <strain evidence="8">CBS 121739</strain>
    </source>
</reference>
<evidence type="ECO:0000313" key="8">
    <source>
        <dbReference type="EMBL" id="KAF2760181.1"/>
    </source>
</evidence>
<keyword evidence="9" id="KW-1185">Reference proteome</keyword>
<keyword evidence="1" id="KW-0808">Transferase</keyword>
<evidence type="ECO:0000313" key="9">
    <source>
        <dbReference type="Proteomes" id="UP000799437"/>
    </source>
</evidence>
<name>A0A6A6WGB5_9PEZI</name>
<feature type="region of interest" description="Disordered" evidence="6">
    <location>
        <begin position="265"/>
        <end position="290"/>
    </location>
</feature>